<name>A0A366IEY1_9FIRM</name>
<feature type="binding site" evidence="2">
    <location>
        <position position="146"/>
    </location>
    <ligand>
        <name>Co(2+)</name>
        <dbReference type="ChEBI" id="CHEBI:48828"/>
    </ligand>
</feature>
<evidence type="ECO:0000313" key="4">
    <source>
        <dbReference type="Proteomes" id="UP000253490"/>
    </source>
</evidence>
<gene>
    <name evidence="3" type="ORF">DES36_103183</name>
</gene>
<evidence type="ECO:0000256" key="1">
    <source>
        <dbReference type="PIRSR" id="PIRSR033579-1"/>
    </source>
</evidence>
<keyword evidence="4" id="KW-1185">Reference proteome</keyword>
<dbReference type="PIRSF" id="PIRSF033579">
    <property type="entry name" value="Anaer_Co_chel"/>
    <property type="match status" value="1"/>
</dbReference>
<dbReference type="CDD" id="cd03413">
    <property type="entry name" value="CbiK_C"/>
    <property type="match status" value="1"/>
</dbReference>
<feature type="active site" description="Proton acceptor" evidence="1">
    <location>
        <position position="146"/>
    </location>
</feature>
<dbReference type="AlphaFoldDB" id="A0A366IEY1"/>
<dbReference type="RefSeq" id="WP_113919845.1">
    <property type="nucleotide sequence ID" value="NZ_QNRX01000003.1"/>
</dbReference>
<dbReference type="EMBL" id="QNRX01000003">
    <property type="protein sequence ID" value="RBP68419.1"/>
    <property type="molecule type" value="Genomic_DNA"/>
</dbReference>
<protein>
    <submittedName>
        <fullName evidence="3">Anaerobic cobaltochelatase</fullName>
    </submittedName>
</protein>
<dbReference type="Pfam" id="PF06180">
    <property type="entry name" value="CbiK"/>
    <property type="match status" value="1"/>
</dbReference>
<dbReference type="GO" id="GO:0016852">
    <property type="term" value="F:sirohydrochlorin cobaltochelatase activity"/>
    <property type="evidence" value="ECO:0007669"/>
    <property type="project" value="InterPro"/>
</dbReference>
<dbReference type="GO" id="GO:0046872">
    <property type="term" value="F:metal ion binding"/>
    <property type="evidence" value="ECO:0007669"/>
    <property type="project" value="UniProtKB-KW"/>
</dbReference>
<proteinExistence type="predicted"/>
<comment type="caution">
    <text evidence="3">The sequence shown here is derived from an EMBL/GenBank/DDBJ whole genome shotgun (WGS) entry which is preliminary data.</text>
</comment>
<reference evidence="3 4" key="1">
    <citation type="submission" date="2018-06" db="EMBL/GenBank/DDBJ databases">
        <title>Genomic Encyclopedia of Type Strains, Phase IV (KMG-IV): sequencing the most valuable type-strain genomes for metagenomic binning, comparative biology and taxonomic classification.</title>
        <authorList>
            <person name="Goeker M."/>
        </authorList>
    </citation>
    <scope>NUCLEOTIDE SEQUENCE [LARGE SCALE GENOMIC DNA]</scope>
    <source>
        <strain evidence="3 4">DSM 22112</strain>
    </source>
</reference>
<dbReference type="InterPro" id="IPR010388">
    <property type="entry name" value="Anaerobic_Co-chelatase"/>
</dbReference>
<sequence>MNKKALLVVSFGTSYDETRKKTIDQIEMDLSKTFPEHEFRRAWTSQMIMNKIKKRDGIHINNPTEALEKLHSEGYDEVLIQPTHIINGSEYEGLYHDLLNFKDKFKSISIGNPLLTSMEDYKKVAFAMSTIFPKDTDDKLILLMGHGSEHHANSAYPCMDYVFNEEGYSNVYIATVEGFPDLDTFFSQTVSNPTKNILLIPFMIVAGDHIQNDLVGDEKDSWKNILLSKGYNVDSIIIGMGEIQEIRDIFIEHAKKARQLNVES</sequence>
<dbReference type="GO" id="GO:0019251">
    <property type="term" value="P:anaerobic cobalamin biosynthetic process"/>
    <property type="evidence" value="ECO:0007669"/>
    <property type="project" value="InterPro"/>
</dbReference>
<dbReference type="OrthoDB" id="9770331at2"/>
<dbReference type="CDD" id="cd03412">
    <property type="entry name" value="CbiK_N"/>
    <property type="match status" value="1"/>
</dbReference>
<dbReference type="Proteomes" id="UP000253490">
    <property type="component" value="Unassembled WGS sequence"/>
</dbReference>
<keyword evidence="2" id="KW-0479">Metal-binding</keyword>
<feature type="binding site" evidence="2">
    <location>
        <position position="177"/>
    </location>
    <ligand>
        <name>Co(2+)</name>
        <dbReference type="ChEBI" id="CHEBI:48828"/>
    </ligand>
</feature>
<organism evidence="3 4">
    <name type="scientific">Alkalibaculum bacchi</name>
    <dbReference type="NCBI Taxonomy" id="645887"/>
    <lineage>
        <taxon>Bacteria</taxon>
        <taxon>Bacillati</taxon>
        <taxon>Bacillota</taxon>
        <taxon>Clostridia</taxon>
        <taxon>Eubacteriales</taxon>
        <taxon>Eubacteriaceae</taxon>
        <taxon>Alkalibaculum</taxon>
    </lineage>
</organism>
<evidence type="ECO:0000256" key="2">
    <source>
        <dbReference type="PIRSR" id="PIRSR033579-3"/>
    </source>
</evidence>
<keyword evidence="2" id="KW-0170">Cobalt</keyword>
<evidence type="ECO:0000313" key="3">
    <source>
        <dbReference type="EMBL" id="RBP68419.1"/>
    </source>
</evidence>
<dbReference type="SUPFAM" id="SSF53800">
    <property type="entry name" value="Chelatase"/>
    <property type="match status" value="1"/>
</dbReference>
<feature type="binding site" evidence="2">
    <location>
        <position position="209"/>
    </location>
    <ligand>
        <name>Co(2+)</name>
        <dbReference type="ChEBI" id="CHEBI:48828"/>
    </ligand>
</feature>
<accession>A0A366IEY1</accession>
<dbReference type="Gene3D" id="3.40.50.1400">
    <property type="match status" value="2"/>
</dbReference>